<evidence type="ECO:0000313" key="3">
    <source>
        <dbReference type="Proteomes" id="UP000178427"/>
    </source>
</evidence>
<reference evidence="2 3" key="1">
    <citation type="journal article" date="2016" name="Nat. Commun.">
        <title>Thousands of microbial genomes shed light on interconnected biogeochemical processes in an aquifer system.</title>
        <authorList>
            <person name="Anantharaman K."/>
            <person name="Brown C.T."/>
            <person name="Hug L.A."/>
            <person name="Sharon I."/>
            <person name="Castelle C.J."/>
            <person name="Probst A.J."/>
            <person name="Thomas B.C."/>
            <person name="Singh A."/>
            <person name="Wilkins M.J."/>
            <person name="Karaoz U."/>
            <person name="Brodie E.L."/>
            <person name="Williams K.H."/>
            <person name="Hubbard S.S."/>
            <person name="Banfield J.F."/>
        </authorList>
    </citation>
    <scope>NUCLEOTIDE SEQUENCE [LARGE SCALE GENOMIC DNA]</scope>
</reference>
<dbReference type="EMBL" id="MFMA01000051">
    <property type="protein sequence ID" value="OGG73553.1"/>
    <property type="molecule type" value="Genomic_DNA"/>
</dbReference>
<feature type="transmembrane region" description="Helical" evidence="1">
    <location>
        <begin position="56"/>
        <end position="75"/>
    </location>
</feature>
<proteinExistence type="predicted"/>
<evidence type="ECO:0000313" key="2">
    <source>
        <dbReference type="EMBL" id="OGG73553.1"/>
    </source>
</evidence>
<comment type="caution">
    <text evidence="2">The sequence shown here is derived from an EMBL/GenBank/DDBJ whole genome shotgun (WGS) entry which is preliminary data.</text>
</comment>
<feature type="transmembrane region" description="Helical" evidence="1">
    <location>
        <begin position="21"/>
        <end position="44"/>
    </location>
</feature>
<dbReference type="Proteomes" id="UP000178427">
    <property type="component" value="Unassembled WGS sequence"/>
</dbReference>
<keyword evidence="1" id="KW-1133">Transmembrane helix</keyword>
<evidence type="ECO:0000256" key="1">
    <source>
        <dbReference type="SAM" id="Phobius"/>
    </source>
</evidence>
<dbReference type="AlphaFoldDB" id="A0A1F6EIS1"/>
<keyword evidence="1" id="KW-0472">Membrane</keyword>
<gene>
    <name evidence="2" type="ORF">A3A40_00065</name>
</gene>
<sequence>MPTKPPNRKPPWEVPDSKGTAVFFVLFRLARYSFAVGFLVYSLVPYPETGAEGVEFIRMMLLFSYSITIPADLVFSQADARERDGN</sequence>
<keyword evidence="1" id="KW-0812">Transmembrane</keyword>
<accession>A0A1F6EIS1</accession>
<name>A0A1F6EIS1_9BACT</name>
<organism evidence="2 3">
    <name type="scientific">Candidatus Kaiserbacteria bacterium RIFCSPLOWO2_01_FULL_54_20</name>
    <dbReference type="NCBI Taxonomy" id="1798513"/>
    <lineage>
        <taxon>Bacteria</taxon>
        <taxon>Candidatus Kaiseribacteriota</taxon>
    </lineage>
</organism>
<protein>
    <submittedName>
        <fullName evidence="2">Uncharacterized protein</fullName>
    </submittedName>
</protein>